<dbReference type="EMBL" id="NNAY01000950">
    <property type="protein sequence ID" value="OXU25772.1"/>
    <property type="molecule type" value="Genomic_DNA"/>
</dbReference>
<name>A0A232F582_9HYME</name>
<feature type="compositionally biased region" description="Polar residues" evidence="1">
    <location>
        <begin position="51"/>
        <end position="61"/>
    </location>
</feature>
<evidence type="ECO:0000313" key="2">
    <source>
        <dbReference type="EMBL" id="OXU25772.1"/>
    </source>
</evidence>
<comment type="caution">
    <text evidence="2">The sequence shown here is derived from an EMBL/GenBank/DDBJ whole genome shotgun (WGS) entry which is preliminary data.</text>
</comment>
<reference evidence="2 3" key="1">
    <citation type="journal article" date="2017" name="Curr. Biol.">
        <title>The Evolution of Venom by Co-option of Single-Copy Genes.</title>
        <authorList>
            <person name="Martinson E.O."/>
            <person name="Mrinalini"/>
            <person name="Kelkar Y.D."/>
            <person name="Chang C.H."/>
            <person name="Werren J.H."/>
        </authorList>
    </citation>
    <scope>NUCLEOTIDE SEQUENCE [LARGE SCALE GENOMIC DNA]</scope>
    <source>
        <strain evidence="2 3">Alberta</strain>
        <tissue evidence="2">Whole body</tissue>
    </source>
</reference>
<evidence type="ECO:0000313" key="3">
    <source>
        <dbReference type="Proteomes" id="UP000215335"/>
    </source>
</evidence>
<sequence length="61" mass="7050">MPDTDSDETNYECGMNRNRMENRRVLSDNDVSDRENRSPSMIVSDLEHSDTILSDNDVSDR</sequence>
<feature type="compositionally biased region" description="Acidic residues" evidence="1">
    <location>
        <begin position="1"/>
        <end position="10"/>
    </location>
</feature>
<feature type="compositionally biased region" description="Basic and acidic residues" evidence="1">
    <location>
        <begin position="18"/>
        <end position="37"/>
    </location>
</feature>
<dbReference type="Proteomes" id="UP000215335">
    <property type="component" value="Unassembled WGS sequence"/>
</dbReference>
<feature type="region of interest" description="Disordered" evidence="1">
    <location>
        <begin position="1"/>
        <end position="61"/>
    </location>
</feature>
<keyword evidence="3" id="KW-1185">Reference proteome</keyword>
<dbReference type="AlphaFoldDB" id="A0A232F582"/>
<proteinExistence type="predicted"/>
<protein>
    <submittedName>
        <fullName evidence="2">Uncharacterized protein</fullName>
    </submittedName>
</protein>
<evidence type="ECO:0000256" key="1">
    <source>
        <dbReference type="SAM" id="MobiDB-lite"/>
    </source>
</evidence>
<accession>A0A232F582</accession>
<gene>
    <name evidence="2" type="ORF">TSAR_016274</name>
</gene>
<organism evidence="2 3">
    <name type="scientific">Trichomalopsis sarcophagae</name>
    <dbReference type="NCBI Taxonomy" id="543379"/>
    <lineage>
        <taxon>Eukaryota</taxon>
        <taxon>Metazoa</taxon>
        <taxon>Ecdysozoa</taxon>
        <taxon>Arthropoda</taxon>
        <taxon>Hexapoda</taxon>
        <taxon>Insecta</taxon>
        <taxon>Pterygota</taxon>
        <taxon>Neoptera</taxon>
        <taxon>Endopterygota</taxon>
        <taxon>Hymenoptera</taxon>
        <taxon>Apocrita</taxon>
        <taxon>Proctotrupomorpha</taxon>
        <taxon>Chalcidoidea</taxon>
        <taxon>Pteromalidae</taxon>
        <taxon>Pteromalinae</taxon>
        <taxon>Trichomalopsis</taxon>
    </lineage>
</organism>